<organism evidence="1 2">
    <name type="scientific">Helianthus annuus</name>
    <name type="common">Common sunflower</name>
    <dbReference type="NCBI Taxonomy" id="4232"/>
    <lineage>
        <taxon>Eukaryota</taxon>
        <taxon>Viridiplantae</taxon>
        <taxon>Streptophyta</taxon>
        <taxon>Embryophyta</taxon>
        <taxon>Tracheophyta</taxon>
        <taxon>Spermatophyta</taxon>
        <taxon>Magnoliopsida</taxon>
        <taxon>eudicotyledons</taxon>
        <taxon>Gunneridae</taxon>
        <taxon>Pentapetalae</taxon>
        <taxon>asterids</taxon>
        <taxon>campanulids</taxon>
        <taxon>Asterales</taxon>
        <taxon>Asteraceae</taxon>
        <taxon>Asteroideae</taxon>
        <taxon>Heliantheae alliance</taxon>
        <taxon>Heliantheae</taxon>
        <taxon>Helianthus</taxon>
    </lineage>
</organism>
<accession>A0A9K3J2U7</accession>
<dbReference type="Gramene" id="mRNA:HanXRQr2_Chr05g0237441">
    <property type="protein sequence ID" value="CDS:HanXRQr2_Chr05g0237441.1"/>
    <property type="gene ID" value="HanXRQr2_Chr05g0237441"/>
</dbReference>
<dbReference type="Proteomes" id="UP000215914">
    <property type="component" value="Unassembled WGS sequence"/>
</dbReference>
<keyword evidence="2" id="KW-1185">Reference proteome</keyword>
<reference evidence="1" key="1">
    <citation type="journal article" date="2017" name="Nature">
        <title>The sunflower genome provides insights into oil metabolism, flowering and Asterid evolution.</title>
        <authorList>
            <person name="Badouin H."/>
            <person name="Gouzy J."/>
            <person name="Grassa C.J."/>
            <person name="Murat F."/>
            <person name="Staton S.E."/>
            <person name="Cottret L."/>
            <person name="Lelandais-Briere C."/>
            <person name="Owens G.L."/>
            <person name="Carrere S."/>
            <person name="Mayjonade B."/>
            <person name="Legrand L."/>
            <person name="Gill N."/>
            <person name="Kane N.C."/>
            <person name="Bowers J.E."/>
            <person name="Hubner S."/>
            <person name="Bellec A."/>
            <person name="Berard A."/>
            <person name="Berges H."/>
            <person name="Blanchet N."/>
            <person name="Boniface M.C."/>
            <person name="Brunel D."/>
            <person name="Catrice O."/>
            <person name="Chaidir N."/>
            <person name="Claudel C."/>
            <person name="Donnadieu C."/>
            <person name="Faraut T."/>
            <person name="Fievet G."/>
            <person name="Helmstetter N."/>
            <person name="King M."/>
            <person name="Knapp S.J."/>
            <person name="Lai Z."/>
            <person name="Le Paslier M.C."/>
            <person name="Lippi Y."/>
            <person name="Lorenzon L."/>
            <person name="Mandel J.R."/>
            <person name="Marage G."/>
            <person name="Marchand G."/>
            <person name="Marquand E."/>
            <person name="Bret-Mestries E."/>
            <person name="Morien E."/>
            <person name="Nambeesan S."/>
            <person name="Nguyen T."/>
            <person name="Pegot-Espagnet P."/>
            <person name="Pouilly N."/>
            <person name="Raftis F."/>
            <person name="Sallet E."/>
            <person name="Schiex T."/>
            <person name="Thomas J."/>
            <person name="Vandecasteele C."/>
            <person name="Vares D."/>
            <person name="Vear F."/>
            <person name="Vautrin S."/>
            <person name="Crespi M."/>
            <person name="Mangin B."/>
            <person name="Burke J.M."/>
            <person name="Salse J."/>
            <person name="Munos S."/>
            <person name="Vincourt P."/>
            <person name="Rieseberg L.H."/>
            <person name="Langlade N.B."/>
        </authorList>
    </citation>
    <scope>NUCLEOTIDE SEQUENCE</scope>
    <source>
        <tissue evidence="1">Leaves</tissue>
    </source>
</reference>
<proteinExistence type="predicted"/>
<sequence>MKRLFSFALTVCSRVKNPSPSLSSPPLPSMSFQIGKTIFRQKKPHFPSPPPVKWISGTPFSLPSPPLPLLSRSLEHSVKSLLCFLFGAD</sequence>
<evidence type="ECO:0000313" key="1">
    <source>
        <dbReference type="EMBL" id="KAF5807778.1"/>
    </source>
</evidence>
<evidence type="ECO:0000313" key="2">
    <source>
        <dbReference type="Proteomes" id="UP000215914"/>
    </source>
</evidence>
<name>A0A9K3J2U7_HELAN</name>
<protein>
    <submittedName>
        <fullName evidence="1">Uncharacterized protein</fullName>
    </submittedName>
</protein>
<gene>
    <name evidence="1" type="ORF">HanXRQr2_Chr05g0237441</name>
</gene>
<reference evidence="1" key="2">
    <citation type="submission" date="2020-06" db="EMBL/GenBank/DDBJ databases">
        <title>Helianthus annuus Genome sequencing and assembly Release 2.</title>
        <authorList>
            <person name="Gouzy J."/>
            <person name="Langlade N."/>
            <person name="Munos S."/>
        </authorList>
    </citation>
    <scope>NUCLEOTIDE SEQUENCE</scope>
    <source>
        <tissue evidence="1">Leaves</tissue>
    </source>
</reference>
<comment type="caution">
    <text evidence="1">The sequence shown here is derived from an EMBL/GenBank/DDBJ whole genome shotgun (WGS) entry which is preliminary data.</text>
</comment>
<dbReference type="EMBL" id="MNCJ02000320">
    <property type="protein sequence ID" value="KAF5807778.1"/>
    <property type="molecule type" value="Genomic_DNA"/>
</dbReference>
<dbReference type="AlphaFoldDB" id="A0A9K3J2U7"/>